<protein>
    <submittedName>
        <fullName evidence="1">Uncharacterized protein</fullName>
    </submittedName>
</protein>
<proteinExistence type="predicted"/>
<comment type="caution">
    <text evidence="1">The sequence shown here is derived from an EMBL/GenBank/DDBJ whole genome shotgun (WGS) entry which is preliminary data.</text>
</comment>
<organism evidence="1 2">
    <name type="scientific">Thalassospira profundimaris</name>
    <dbReference type="NCBI Taxonomy" id="502049"/>
    <lineage>
        <taxon>Bacteria</taxon>
        <taxon>Pseudomonadati</taxon>
        <taxon>Pseudomonadota</taxon>
        <taxon>Alphaproteobacteria</taxon>
        <taxon>Rhodospirillales</taxon>
        <taxon>Thalassospiraceae</taxon>
        <taxon>Thalassospira</taxon>
    </lineage>
</organism>
<dbReference type="EMBL" id="JPWB01000006">
    <property type="protein sequence ID" value="RCK21086.1"/>
    <property type="molecule type" value="Genomic_DNA"/>
</dbReference>
<evidence type="ECO:0000313" key="1">
    <source>
        <dbReference type="EMBL" id="RCK21086.1"/>
    </source>
</evidence>
<dbReference type="AlphaFoldDB" id="A0A367V789"/>
<accession>A0A367V789</accession>
<dbReference type="RefSeq" id="WP_062954037.1">
    <property type="nucleotide sequence ID" value="NZ_JPWB01000006.1"/>
</dbReference>
<gene>
    <name evidence="1" type="ORF">TH6_15080</name>
</gene>
<dbReference type="Proteomes" id="UP000253061">
    <property type="component" value="Unassembled WGS sequence"/>
</dbReference>
<evidence type="ECO:0000313" key="2">
    <source>
        <dbReference type="Proteomes" id="UP000253061"/>
    </source>
</evidence>
<name>A0A367V789_9PROT</name>
<reference evidence="1 2" key="1">
    <citation type="submission" date="2014-07" db="EMBL/GenBank/DDBJ databases">
        <title>Draft genome sequence of Thalassospira profundimaris R8-17.</title>
        <authorList>
            <person name="Lai Q."/>
            <person name="Shao Z."/>
        </authorList>
    </citation>
    <scope>NUCLEOTIDE SEQUENCE [LARGE SCALE GENOMIC DNA]</scope>
    <source>
        <strain evidence="1 2">R8-17</strain>
    </source>
</reference>
<sequence length="161" mass="18121">MTYLSDRHRCEFAIPAVLMQRVAGVILEPGVKEGHAEVLECLDRACDEPFSDLPKAKADKLRNRVMALQGELLREYEDRPVITVFLMVVIWLRDALEDGTLTLIEGSDFDQAATCLIDRISEYDDLVDGAYNSGRKNAIKLAQKLEMRGYYQGRAARKVAA</sequence>